<keyword evidence="9" id="KW-0503">Monooxygenase</keyword>
<dbReference type="PANTHER" id="PTHR33353">
    <property type="entry name" value="PUTATIVE (AFU_ORTHOLOGUE AFUA_1G12560)-RELATED"/>
    <property type="match status" value="1"/>
</dbReference>
<dbReference type="InterPro" id="IPR035971">
    <property type="entry name" value="CBD_sf"/>
</dbReference>
<dbReference type="InterPro" id="IPR000254">
    <property type="entry name" value="CBD"/>
</dbReference>
<comment type="subcellular location">
    <subcellularLocation>
        <location evidence="2">Secreted</location>
    </subcellularLocation>
</comment>
<dbReference type="SMART" id="SM00236">
    <property type="entry name" value="fCBD"/>
    <property type="match status" value="1"/>
</dbReference>
<keyword evidence="11" id="KW-0119">Carbohydrate metabolism</keyword>
<evidence type="ECO:0000259" key="18">
    <source>
        <dbReference type="PROSITE" id="PS51164"/>
    </source>
</evidence>
<keyword evidence="6" id="KW-0136">Cellulose degradation</keyword>
<dbReference type="GO" id="GO:0005576">
    <property type="term" value="C:extracellular region"/>
    <property type="evidence" value="ECO:0007669"/>
    <property type="project" value="UniProtKB-SubCell"/>
</dbReference>
<dbReference type="GO" id="GO:0004497">
    <property type="term" value="F:monooxygenase activity"/>
    <property type="evidence" value="ECO:0007669"/>
    <property type="project" value="UniProtKB-KW"/>
</dbReference>
<keyword evidence="12" id="KW-0624">Polysaccharide degradation</keyword>
<evidence type="ECO:0000313" key="19">
    <source>
        <dbReference type="EMBL" id="ROT38222.1"/>
    </source>
</evidence>
<dbReference type="GO" id="GO:0046872">
    <property type="term" value="F:metal ion binding"/>
    <property type="evidence" value="ECO:0007669"/>
    <property type="project" value="UniProtKB-KW"/>
</dbReference>
<dbReference type="Proteomes" id="UP000272025">
    <property type="component" value="Unassembled WGS sequence"/>
</dbReference>
<dbReference type="Gene3D" id="2.70.50.70">
    <property type="match status" value="1"/>
</dbReference>
<dbReference type="InterPro" id="IPR049892">
    <property type="entry name" value="AA9"/>
</dbReference>
<protein>
    <recommendedName>
        <fullName evidence="15">lytic cellulose monooxygenase (C4-dehydrogenating)</fullName>
        <ecNumber evidence="15">1.14.99.56</ecNumber>
    </recommendedName>
</protein>
<evidence type="ECO:0000256" key="15">
    <source>
        <dbReference type="ARBA" id="ARBA00047174"/>
    </source>
</evidence>
<dbReference type="PANTHER" id="PTHR33353:SF2">
    <property type="entry name" value="ENDO-BETA-1,4-GLUCANASE D"/>
    <property type="match status" value="1"/>
</dbReference>
<dbReference type="Pfam" id="PF03443">
    <property type="entry name" value="AA9"/>
    <property type="match status" value="1"/>
</dbReference>
<keyword evidence="5 17" id="KW-0732">Signal</keyword>
<keyword evidence="7" id="KW-0560">Oxidoreductase</keyword>
<evidence type="ECO:0000256" key="1">
    <source>
        <dbReference type="ARBA" id="ARBA00001973"/>
    </source>
</evidence>
<dbReference type="InterPro" id="IPR005103">
    <property type="entry name" value="AA9_LPMO"/>
</dbReference>
<proteinExistence type="inferred from homology"/>
<evidence type="ECO:0000256" key="9">
    <source>
        <dbReference type="ARBA" id="ARBA00023033"/>
    </source>
</evidence>
<name>A0A3N2PUQ1_SODAK</name>
<dbReference type="GO" id="GO:0030248">
    <property type="term" value="F:cellulose binding"/>
    <property type="evidence" value="ECO:0007669"/>
    <property type="project" value="InterPro"/>
</dbReference>
<dbReference type="GeneID" id="39577286"/>
<comment type="cofactor">
    <cofactor evidence="1">
        <name>Cu(2+)</name>
        <dbReference type="ChEBI" id="CHEBI:29036"/>
    </cofactor>
</comment>
<evidence type="ECO:0000256" key="16">
    <source>
        <dbReference type="SAM" id="MobiDB-lite"/>
    </source>
</evidence>
<dbReference type="EMBL" id="ML119056">
    <property type="protein sequence ID" value="ROT38222.1"/>
    <property type="molecule type" value="Genomic_DNA"/>
</dbReference>
<evidence type="ECO:0000256" key="2">
    <source>
        <dbReference type="ARBA" id="ARBA00004613"/>
    </source>
</evidence>
<feature type="chain" id="PRO_5018306800" description="lytic cellulose monooxygenase (C4-dehydrogenating)" evidence="17">
    <location>
        <begin position="21"/>
        <end position="319"/>
    </location>
</feature>
<dbReference type="Pfam" id="PF00734">
    <property type="entry name" value="CBM_1"/>
    <property type="match status" value="1"/>
</dbReference>
<evidence type="ECO:0000256" key="3">
    <source>
        <dbReference type="ARBA" id="ARBA00022525"/>
    </source>
</evidence>
<keyword evidence="4" id="KW-0479">Metal-binding</keyword>
<evidence type="ECO:0000256" key="10">
    <source>
        <dbReference type="ARBA" id="ARBA00023157"/>
    </source>
</evidence>
<dbReference type="GO" id="GO:0030245">
    <property type="term" value="P:cellulose catabolic process"/>
    <property type="evidence" value="ECO:0007669"/>
    <property type="project" value="UniProtKB-KW"/>
</dbReference>
<feature type="region of interest" description="Disordered" evidence="16">
    <location>
        <begin position="258"/>
        <end position="306"/>
    </location>
</feature>
<comment type="catalytic activity">
    <reaction evidence="14">
        <text>[(1-&gt;4)-beta-D-glucosyl]n+m + reduced acceptor + O2 = 4-dehydro-beta-D-glucosyl-[(1-&gt;4)-beta-D-glucosyl]n-1 + [(1-&gt;4)-beta-D-glucosyl]m + acceptor + H2O.</text>
        <dbReference type="EC" id="1.14.99.56"/>
    </reaction>
</comment>
<dbReference type="PROSITE" id="PS00562">
    <property type="entry name" value="CBM1_1"/>
    <property type="match status" value="1"/>
</dbReference>
<evidence type="ECO:0000256" key="4">
    <source>
        <dbReference type="ARBA" id="ARBA00022723"/>
    </source>
</evidence>
<feature type="compositionally biased region" description="Pro residues" evidence="16">
    <location>
        <begin position="263"/>
        <end position="282"/>
    </location>
</feature>
<evidence type="ECO:0000256" key="7">
    <source>
        <dbReference type="ARBA" id="ARBA00023002"/>
    </source>
</evidence>
<feature type="domain" description="CBM1" evidence="18">
    <location>
        <begin position="284"/>
        <end position="319"/>
    </location>
</feature>
<reference evidence="19 20" key="1">
    <citation type="journal article" date="2018" name="Mol. Ecol.">
        <title>The obligate alkalophilic soda-lake fungus Sodiomyces alkalinus has shifted to a protein diet.</title>
        <authorList>
            <person name="Grum-Grzhimaylo A.A."/>
            <person name="Falkoski D.L."/>
            <person name="van den Heuvel J."/>
            <person name="Valero-Jimenez C.A."/>
            <person name="Min B."/>
            <person name="Choi I.G."/>
            <person name="Lipzen A."/>
            <person name="Daum C.G."/>
            <person name="Aanen D.K."/>
            <person name="Tsang A."/>
            <person name="Henrissat B."/>
            <person name="Bilanenko E.N."/>
            <person name="de Vries R.P."/>
            <person name="van Kan J.A.L."/>
            <person name="Grigoriev I.V."/>
            <person name="Debets A.J.M."/>
        </authorList>
    </citation>
    <scope>NUCLEOTIDE SEQUENCE [LARGE SCALE GENOMIC DNA]</scope>
    <source>
        <strain evidence="19 20">F11</strain>
    </source>
</reference>
<evidence type="ECO:0000256" key="8">
    <source>
        <dbReference type="ARBA" id="ARBA00023008"/>
    </source>
</evidence>
<accession>A0A3N2PUQ1</accession>
<evidence type="ECO:0000256" key="12">
    <source>
        <dbReference type="ARBA" id="ARBA00023326"/>
    </source>
</evidence>
<evidence type="ECO:0000256" key="17">
    <source>
        <dbReference type="SAM" id="SignalP"/>
    </source>
</evidence>
<gene>
    <name evidence="19" type="ORF">SODALDRAFT_296792</name>
</gene>
<evidence type="ECO:0000256" key="13">
    <source>
        <dbReference type="ARBA" id="ARBA00044502"/>
    </source>
</evidence>
<keyword evidence="8" id="KW-0186">Copper</keyword>
<feature type="signal peptide" evidence="17">
    <location>
        <begin position="1"/>
        <end position="20"/>
    </location>
</feature>
<dbReference type="RefSeq" id="XP_028466028.1">
    <property type="nucleotide sequence ID" value="XM_028608808.1"/>
</dbReference>
<dbReference type="SUPFAM" id="SSF57180">
    <property type="entry name" value="Cellulose-binding domain"/>
    <property type="match status" value="1"/>
</dbReference>
<evidence type="ECO:0000313" key="20">
    <source>
        <dbReference type="Proteomes" id="UP000272025"/>
    </source>
</evidence>
<dbReference type="PROSITE" id="PS51164">
    <property type="entry name" value="CBM1_2"/>
    <property type="match status" value="1"/>
</dbReference>
<sequence>MKITALASLAWLAVAPLVSAHYSWDKLIVNGQQRGGDWQYIRQHTRGYMPTKWEEILRPDFRCNDNALSGARTQVYTVRPGDRVAVRQAFGANSMEHPGPTQVYLSRAPGSVQSYDGSGDWFKVHQSLVCRQRGPNGFQTDAWCMWGENTIEFTVPSNIPTGEYLARYEHIALHGAHGGEAEFYYACAQLRVEGTSASSIPGPTARIPGVYGTRDPAVNFSVWNGPTRYPHIPGIAVVPGGTIRGNDDGSVGFRTITVSGGGSPPPSNPPPSTPPPPPPPPSSGGAPLYGQCGGEGWDGPRTCAQGTCREQNPWYSQCL</sequence>
<evidence type="ECO:0000256" key="5">
    <source>
        <dbReference type="ARBA" id="ARBA00022729"/>
    </source>
</evidence>
<keyword evidence="10" id="KW-1015">Disulfide bond</keyword>
<evidence type="ECO:0000256" key="14">
    <source>
        <dbReference type="ARBA" id="ARBA00045077"/>
    </source>
</evidence>
<comment type="similarity">
    <text evidence="13">Belongs to the polysaccharide monooxygenase AA9 family.</text>
</comment>
<dbReference type="AlphaFoldDB" id="A0A3N2PUQ1"/>
<keyword evidence="3" id="KW-0964">Secreted</keyword>
<evidence type="ECO:0000256" key="6">
    <source>
        <dbReference type="ARBA" id="ARBA00023001"/>
    </source>
</evidence>
<dbReference type="EC" id="1.14.99.56" evidence="15"/>
<dbReference type="CDD" id="cd21175">
    <property type="entry name" value="LPMO_AA9"/>
    <property type="match status" value="1"/>
</dbReference>
<dbReference type="OrthoDB" id="3496539at2759"/>
<organism evidence="19 20">
    <name type="scientific">Sodiomyces alkalinus (strain CBS 110278 / VKM F-3762 / F11)</name>
    <name type="common">Alkaliphilic filamentous fungus</name>
    <dbReference type="NCBI Taxonomy" id="1314773"/>
    <lineage>
        <taxon>Eukaryota</taxon>
        <taxon>Fungi</taxon>
        <taxon>Dikarya</taxon>
        <taxon>Ascomycota</taxon>
        <taxon>Pezizomycotina</taxon>
        <taxon>Sordariomycetes</taxon>
        <taxon>Hypocreomycetidae</taxon>
        <taxon>Glomerellales</taxon>
        <taxon>Plectosphaerellaceae</taxon>
        <taxon>Sodiomyces</taxon>
    </lineage>
</organism>
<evidence type="ECO:0000256" key="11">
    <source>
        <dbReference type="ARBA" id="ARBA00023277"/>
    </source>
</evidence>
<keyword evidence="20" id="KW-1185">Reference proteome</keyword>